<proteinExistence type="predicted"/>
<feature type="compositionally biased region" description="Basic residues" evidence="1">
    <location>
        <begin position="251"/>
        <end position="262"/>
    </location>
</feature>
<feature type="region of interest" description="Disordered" evidence="1">
    <location>
        <begin position="230"/>
        <end position="262"/>
    </location>
</feature>
<evidence type="ECO:0000313" key="3">
    <source>
        <dbReference type="EMBL" id="GGF60878.1"/>
    </source>
</evidence>
<keyword evidence="4" id="KW-1185">Reference proteome</keyword>
<feature type="transmembrane region" description="Helical" evidence="2">
    <location>
        <begin position="6"/>
        <end position="26"/>
    </location>
</feature>
<feature type="transmembrane region" description="Helical" evidence="2">
    <location>
        <begin position="205"/>
        <end position="227"/>
    </location>
</feature>
<dbReference type="Pfam" id="PF13787">
    <property type="entry name" value="HXXEE"/>
    <property type="match status" value="1"/>
</dbReference>
<comment type="caution">
    <text evidence="3">The sequence shown here is derived from an EMBL/GenBank/DDBJ whole genome shotgun (WGS) entry which is preliminary data.</text>
</comment>
<keyword evidence="2" id="KW-1133">Transmembrane helix</keyword>
<sequence>MPLFAIIWPWIGLGAALALLIVLLTTDGLQANRAIPRWHDLPWLIWLGFTAYLLHQFEEHGVDLLGQPYAFRADMCRTLGYGDAISCPVPLSFVTAVNVGSVWIAGLLSVLTARRWPAIGLSFVAVPLVNAGVHMGAALVEGRYNPGLFTAVLLFVPLSLWTLAVAIQRAGVPKRALAFVVGGGVAVHVILMGSLQAFLHGFIGLWLLNAVQVLNAFVPAGLMAVGIRPKAAAPPERPSARPPSSGERKPRAPRAKPKQKAV</sequence>
<organism evidence="3 4">
    <name type="scientific">Azorhizobium oxalatiphilum</name>
    <dbReference type="NCBI Taxonomy" id="980631"/>
    <lineage>
        <taxon>Bacteria</taxon>
        <taxon>Pseudomonadati</taxon>
        <taxon>Pseudomonadota</taxon>
        <taxon>Alphaproteobacteria</taxon>
        <taxon>Hyphomicrobiales</taxon>
        <taxon>Xanthobacteraceae</taxon>
        <taxon>Azorhizobium</taxon>
    </lineage>
</organism>
<gene>
    <name evidence="3" type="ORF">GCM10007301_20820</name>
</gene>
<feature type="transmembrane region" description="Helical" evidence="2">
    <location>
        <begin position="176"/>
        <end position="199"/>
    </location>
</feature>
<evidence type="ECO:0000256" key="1">
    <source>
        <dbReference type="SAM" id="MobiDB-lite"/>
    </source>
</evidence>
<evidence type="ECO:0000313" key="4">
    <source>
        <dbReference type="Proteomes" id="UP000606044"/>
    </source>
</evidence>
<feature type="transmembrane region" description="Helical" evidence="2">
    <location>
        <begin position="91"/>
        <end position="111"/>
    </location>
</feature>
<feature type="transmembrane region" description="Helical" evidence="2">
    <location>
        <begin position="118"/>
        <end position="140"/>
    </location>
</feature>
<name>A0A917BWA0_9HYPH</name>
<protein>
    <recommendedName>
        <fullName evidence="5">HXXEE domain-containing protein</fullName>
    </recommendedName>
</protein>
<keyword evidence="2" id="KW-0812">Transmembrane</keyword>
<evidence type="ECO:0000256" key="2">
    <source>
        <dbReference type="SAM" id="Phobius"/>
    </source>
</evidence>
<reference evidence="3" key="2">
    <citation type="submission" date="2020-09" db="EMBL/GenBank/DDBJ databases">
        <authorList>
            <person name="Sun Q."/>
            <person name="Sedlacek I."/>
        </authorList>
    </citation>
    <scope>NUCLEOTIDE SEQUENCE</scope>
    <source>
        <strain evidence="3">CCM 7897</strain>
    </source>
</reference>
<dbReference type="Proteomes" id="UP000606044">
    <property type="component" value="Unassembled WGS sequence"/>
</dbReference>
<accession>A0A917BWA0</accession>
<dbReference type="InterPro" id="IPR025671">
    <property type="entry name" value="HXXEE"/>
</dbReference>
<reference evidence="3" key="1">
    <citation type="journal article" date="2014" name="Int. J. Syst. Evol. Microbiol.">
        <title>Complete genome sequence of Corynebacterium casei LMG S-19264T (=DSM 44701T), isolated from a smear-ripened cheese.</title>
        <authorList>
            <consortium name="US DOE Joint Genome Institute (JGI-PGF)"/>
            <person name="Walter F."/>
            <person name="Albersmeier A."/>
            <person name="Kalinowski J."/>
            <person name="Ruckert C."/>
        </authorList>
    </citation>
    <scope>NUCLEOTIDE SEQUENCE</scope>
    <source>
        <strain evidence="3">CCM 7897</strain>
    </source>
</reference>
<dbReference type="AlphaFoldDB" id="A0A917BWA0"/>
<keyword evidence="2" id="KW-0472">Membrane</keyword>
<feature type="transmembrane region" description="Helical" evidence="2">
    <location>
        <begin position="38"/>
        <end position="55"/>
    </location>
</feature>
<evidence type="ECO:0008006" key="5">
    <source>
        <dbReference type="Google" id="ProtNLM"/>
    </source>
</evidence>
<dbReference type="RefSeq" id="WP_188578145.1">
    <property type="nucleotide sequence ID" value="NZ_BMCT01000002.1"/>
</dbReference>
<feature type="transmembrane region" description="Helical" evidence="2">
    <location>
        <begin position="146"/>
        <end position="164"/>
    </location>
</feature>
<dbReference type="EMBL" id="BMCT01000002">
    <property type="protein sequence ID" value="GGF60878.1"/>
    <property type="molecule type" value="Genomic_DNA"/>
</dbReference>